<dbReference type="Proteomes" id="UP001159363">
    <property type="component" value="Chromosome X"/>
</dbReference>
<sequence length="69" mass="7674">MIGVSKGVSLFLSKLYQKLHLQGSACHLVHIAAQKGCSGRENSREKPQKILKVSIRCCQFYSALIVLEE</sequence>
<evidence type="ECO:0000313" key="2">
    <source>
        <dbReference type="Proteomes" id="UP001159363"/>
    </source>
</evidence>
<accession>A0ABQ9HTS5</accession>
<gene>
    <name evidence="1" type="ORF">PR048_013990</name>
</gene>
<keyword evidence="2" id="KW-1185">Reference proteome</keyword>
<organism evidence="1 2">
    <name type="scientific">Dryococelus australis</name>
    <dbReference type="NCBI Taxonomy" id="614101"/>
    <lineage>
        <taxon>Eukaryota</taxon>
        <taxon>Metazoa</taxon>
        <taxon>Ecdysozoa</taxon>
        <taxon>Arthropoda</taxon>
        <taxon>Hexapoda</taxon>
        <taxon>Insecta</taxon>
        <taxon>Pterygota</taxon>
        <taxon>Neoptera</taxon>
        <taxon>Polyneoptera</taxon>
        <taxon>Phasmatodea</taxon>
        <taxon>Verophasmatodea</taxon>
        <taxon>Anareolatae</taxon>
        <taxon>Phasmatidae</taxon>
        <taxon>Eurycanthinae</taxon>
        <taxon>Dryococelus</taxon>
    </lineage>
</organism>
<name>A0ABQ9HTS5_9NEOP</name>
<comment type="caution">
    <text evidence="1">The sequence shown here is derived from an EMBL/GenBank/DDBJ whole genome shotgun (WGS) entry which is preliminary data.</text>
</comment>
<reference evidence="1 2" key="1">
    <citation type="submission" date="2023-02" db="EMBL/GenBank/DDBJ databases">
        <title>LHISI_Scaffold_Assembly.</title>
        <authorList>
            <person name="Stuart O.P."/>
            <person name="Cleave R."/>
            <person name="Magrath M.J.L."/>
            <person name="Mikheyev A.S."/>
        </authorList>
    </citation>
    <scope>NUCLEOTIDE SEQUENCE [LARGE SCALE GENOMIC DNA]</scope>
    <source>
        <strain evidence="1">Daus_M_001</strain>
        <tissue evidence="1">Leg muscle</tissue>
    </source>
</reference>
<dbReference type="EMBL" id="JARBHB010000004">
    <property type="protein sequence ID" value="KAJ8887772.1"/>
    <property type="molecule type" value="Genomic_DNA"/>
</dbReference>
<protein>
    <submittedName>
        <fullName evidence="1">Uncharacterized protein</fullName>
    </submittedName>
</protein>
<evidence type="ECO:0000313" key="1">
    <source>
        <dbReference type="EMBL" id="KAJ8887772.1"/>
    </source>
</evidence>
<proteinExistence type="predicted"/>